<evidence type="ECO:0000313" key="12">
    <source>
        <dbReference type="Proteomes" id="UP000439994"/>
    </source>
</evidence>
<dbReference type="InterPro" id="IPR010055">
    <property type="entry name" value="T2SS_protein-GspJ"/>
</dbReference>
<dbReference type="InterPro" id="IPR051621">
    <property type="entry name" value="T2SS_protein_J"/>
</dbReference>
<proteinExistence type="inferred from homology"/>
<dbReference type="GO" id="GO:0005886">
    <property type="term" value="C:plasma membrane"/>
    <property type="evidence" value="ECO:0007669"/>
    <property type="project" value="UniProtKB-SubCell"/>
</dbReference>
<keyword evidence="5" id="KW-0488">Methylation</keyword>
<dbReference type="PANTHER" id="PTHR39583">
    <property type="entry name" value="TYPE II SECRETION SYSTEM PROTEIN J-RELATED"/>
    <property type="match status" value="1"/>
</dbReference>
<comment type="subcellular location">
    <subcellularLocation>
        <location evidence="1">Cell inner membrane</location>
        <topology evidence="1">Single-pass membrane protein</topology>
    </subcellularLocation>
</comment>
<dbReference type="AlphaFoldDB" id="A0A6N8FCY2"/>
<comment type="caution">
    <text evidence="11">The sequence shown here is derived from an EMBL/GenBank/DDBJ whole genome shotgun (WGS) entry which is preliminary data.</text>
</comment>
<name>A0A6N8FCY2_9GAMM</name>
<dbReference type="PROSITE" id="PS00409">
    <property type="entry name" value="PROKAR_NTER_METHYL"/>
    <property type="match status" value="1"/>
</dbReference>
<evidence type="ECO:0000256" key="1">
    <source>
        <dbReference type="ARBA" id="ARBA00004377"/>
    </source>
</evidence>
<keyword evidence="4" id="KW-1003">Cell membrane</keyword>
<keyword evidence="9 10" id="KW-0472">Membrane</keyword>
<dbReference type="InterPro" id="IPR012902">
    <property type="entry name" value="N_methyl_site"/>
</dbReference>
<dbReference type="GO" id="GO:0015627">
    <property type="term" value="C:type II protein secretion system complex"/>
    <property type="evidence" value="ECO:0007669"/>
    <property type="project" value="InterPro"/>
</dbReference>
<evidence type="ECO:0000256" key="4">
    <source>
        <dbReference type="ARBA" id="ARBA00022475"/>
    </source>
</evidence>
<gene>
    <name evidence="11" type="primary">gspJ</name>
    <name evidence="11" type="ORF">GNP35_13615</name>
</gene>
<evidence type="ECO:0000256" key="8">
    <source>
        <dbReference type="ARBA" id="ARBA00022989"/>
    </source>
</evidence>
<dbReference type="NCBIfam" id="TIGR01711">
    <property type="entry name" value="gspJ"/>
    <property type="match status" value="1"/>
</dbReference>
<dbReference type="GO" id="GO:0015628">
    <property type="term" value="P:protein secretion by the type II secretion system"/>
    <property type="evidence" value="ECO:0007669"/>
    <property type="project" value="InterPro"/>
</dbReference>
<dbReference type="EMBL" id="WOCD01000005">
    <property type="protein sequence ID" value="MUH73429.1"/>
    <property type="molecule type" value="Genomic_DNA"/>
</dbReference>
<dbReference type="SUPFAM" id="SSF54523">
    <property type="entry name" value="Pili subunits"/>
    <property type="match status" value="1"/>
</dbReference>
<evidence type="ECO:0000256" key="7">
    <source>
        <dbReference type="ARBA" id="ARBA00022692"/>
    </source>
</evidence>
<sequence length="217" mass="25057">MSREAKVMINQRSQSSQQGFTLIEMLLSLAIFAMLGVATYSVLNNTISNKEQIEAQSAQLTHLQRAMMFIENDFQQVVQRKIRLNGEPPIDKYFVAEPYLLDSEDIGFAFIRDGWINPVMILPRSELQAVGYRVVEGVLQRLYFNYVDSDRGEEPRIQDLIEGVSELKLQYFYDNEWQEDLPDDGLPLLVRLTFLTEAFGEIERVFAFIEETEVDQG</sequence>
<evidence type="ECO:0000256" key="3">
    <source>
        <dbReference type="ARBA" id="ARBA00021539"/>
    </source>
</evidence>
<evidence type="ECO:0000256" key="6">
    <source>
        <dbReference type="ARBA" id="ARBA00022519"/>
    </source>
</evidence>
<evidence type="ECO:0000256" key="10">
    <source>
        <dbReference type="SAM" id="Phobius"/>
    </source>
</evidence>
<dbReference type="Gene3D" id="2.10.70.20">
    <property type="entry name" value="gspk-gspi-gspj complex like domains"/>
    <property type="match status" value="1"/>
</dbReference>
<organism evidence="11 12">
    <name type="scientific">Psychrosphaera haliotis</name>
    <dbReference type="NCBI Taxonomy" id="555083"/>
    <lineage>
        <taxon>Bacteria</taxon>
        <taxon>Pseudomonadati</taxon>
        <taxon>Pseudomonadota</taxon>
        <taxon>Gammaproteobacteria</taxon>
        <taxon>Alteromonadales</taxon>
        <taxon>Pseudoalteromonadaceae</taxon>
        <taxon>Psychrosphaera</taxon>
    </lineage>
</organism>
<dbReference type="PANTHER" id="PTHR39583:SF2">
    <property type="entry name" value="TYPE II SECRETION SYSTEM PROTEIN J"/>
    <property type="match status" value="1"/>
</dbReference>
<evidence type="ECO:0000256" key="2">
    <source>
        <dbReference type="ARBA" id="ARBA00011084"/>
    </source>
</evidence>
<keyword evidence="6" id="KW-0997">Cell inner membrane</keyword>
<dbReference type="Pfam" id="PF11612">
    <property type="entry name" value="T2SSJ"/>
    <property type="match status" value="1"/>
</dbReference>
<dbReference type="InterPro" id="IPR045584">
    <property type="entry name" value="Pilin-like"/>
</dbReference>
<evidence type="ECO:0000256" key="5">
    <source>
        <dbReference type="ARBA" id="ARBA00022481"/>
    </source>
</evidence>
<evidence type="ECO:0000256" key="9">
    <source>
        <dbReference type="ARBA" id="ARBA00023136"/>
    </source>
</evidence>
<protein>
    <recommendedName>
        <fullName evidence="3">Type II secretion system protein J</fullName>
    </recommendedName>
</protein>
<dbReference type="Pfam" id="PF07963">
    <property type="entry name" value="N_methyl"/>
    <property type="match status" value="1"/>
</dbReference>
<keyword evidence="8 10" id="KW-1133">Transmembrane helix</keyword>
<dbReference type="OrthoDB" id="9794345at2"/>
<evidence type="ECO:0000313" key="11">
    <source>
        <dbReference type="EMBL" id="MUH73429.1"/>
    </source>
</evidence>
<keyword evidence="12" id="KW-1185">Reference proteome</keyword>
<dbReference type="Proteomes" id="UP000439994">
    <property type="component" value="Unassembled WGS sequence"/>
</dbReference>
<comment type="similarity">
    <text evidence="2">Belongs to the GSP J family.</text>
</comment>
<keyword evidence="7 10" id="KW-0812">Transmembrane</keyword>
<dbReference type="NCBIfam" id="TIGR02532">
    <property type="entry name" value="IV_pilin_GFxxxE"/>
    <property type="match status" value="1"/>
</dbReference>
<feature type="transmembrane region" description="Helical" evidence="10">
    <location>
        <begin position="21"/>
        <end position="43"/>
    </location>
</feature>
<accession>A0A6N8FCY2</accession>
<reference evidence="11 12" key="1">
    <citation type="submission" date="2019-11" db="EMBL/GenBank/DDBJ databases">
        <title>P. haliotis isolates from Z. marina roots.</title>
        <authorList>
            <person name="Cohen M."/>
            <person name="Jospin G."/>
            <person name="Eisen J.A."/>
            <person name="Coil D.A."/>
        </authorList>
    </citation>
    <scope>NUCLEOTIDE SEQUENCE [LARGE SCALE GENOMIC DNA]</scope>
    <source>
        <strain evidence="11 12">UCD-MCMsp1aY</strain>
    </source>
</reference>
<dbReference type="Gene3D" id="3.10.610.10">
    <property type="entry name" value="GSPII I/J protein-like"/>
    <property type="match status" value="1"/>
</dbReference>